<evidence type="ECO:0000256" key="2">
    <source>
        <dbReference type="SAM" id="MobiDB-lite"/>
    </source>
</evidence>
<feature type="compositionally biased region" description="Polar residues" evidence="2">
    <location>
        <begin position="223"/>
        <end position="233"/>
    </location>
</feature>
<keyword evidence="4" id="KW-1185">Reference proteome</keyword>
<evidence type="ECO:0000313" key="3">
    <source>
        <dbReference type="EMBL" id="KAH7152098.1"/>
    </source>
</evidence>
<name>A0A9P9JCH8_9HYPO</name>
<evidence type="ECO:0000256" key="1">
    <source>
        <dbReference type="SAM" id="Coils"/>
    </source>
</evidence>
<keyword evidence="1" id="KW-0175">Coiled coil</keyword>
<feature type="coiled-coil region" evidence="1">
    <location>
        <begin position="340"/>
        <end position="374"/>
    </location>
</feature>
<feature type="region of interest" description="Disordered" evidence="2">
    <location>
        <begin position="223"/>
        <end position="315"/>
    </location>
</feature>
<feature type="compositionally biased region" description="Basic and acidic residues" evidence="2">
    <location>
        <begin position="236"/>
        <end position="248"/>
    </location>
</feature>
<dbReference type="AlphaFoldDB" id="A0A9P9JCH8"/>
<organism evidence="3 4">
    <name type="scientific">Dactylonectria estremocensis</name>
    <dbReference type="NCBI Taxonomy" id="1079267"/>
    <lineage>
        <taxon>Eukaryota</taxon>
        <taxon>Fungi</taxon>
        <taxon>Dikarya</taxon>
        <taxon>Ascomycota</taxon>
        <taxon>Pezizomycotina</taxon>
        <taxon>Sordariomycetes</taxon>
        <taxon>Hypocreomycetidae</taxon>
        <taxon>Hypocreales</taxon>
        <taxon>Nectriaceae</taxon>
        <taxon>Dactylonectria</taxon>
    </lineage>
</organism>
<dbReference type="OrthoDB" id="4776111at2759"/>
<comment type="caution">
    <text evidence="3">The sequence shown here is derived from an EMBL/GenBank/DDBJ whole genome shotgun (WGS) entry which is preliminary data.</text>
</comment>
<reference evidence="3" key="1">
    <citation type="journal article" date="2021" name="Nat. Commun.">
        <title>Genetic determinants of endophytism in the Arabidopsis root mycobiome.</title>
        <authorList>
            <person name="Mesny F."/>
            <person name="Miyauchi S."/>
            <person name="Thiergart T."/>
            <person name="Pickel B."/>
            <person name="Atanasova L."/>
            <person name="Karlsson M."/>
            <person name="Huettel B."/>
            <person name="Barry K.W."/>
            <person name="Haridas S."/>
            <person name="Chen C."/>
            <person name="Bauer D."/>
            <person name="Andreopoulos W."/>
            <person name="Pangilinan J."/>
            <person name="LaButti K."/>
            <person name="Riley R."/>
            <person name="Lipzen A."/>
            <person name="Clum A."/>
            <person name="Drula E."/>
            <person name="Henrissat B."/>
            <person name="Kohler A."/>
            <person name="Grigoriev I.V."/>
            <person name="Martin F.M."/>
            <person name="Hacquard S."/>
        </authorList>
    </citation>
    <scope>NUCLEOTIDE SEQUENCE</scope>
    <source>
        <strain evidence="3">MPI-CAGE-AT-0021</strain>
    </source>
</reference>
<evidence type="ECO:0000313" key="4">
    <source>
        <dbReference type="Proteomes" id="UP000717696"/>
    </source>
</evidence>
<gene>
    <name evidence="3" type="ORF">B0J13DRAFT_658425</name>
</gene>
<feature type="compositionally biased region" description="Polar residues" evidence="2">
    <location>
        <begin position="287"/>
        <end position="315"/>
    </location>
</feature>
<proteinExistence type="predicted"/>
<protein>
    <submittedName>
        <fullName evidence="3">Uncharacterized protein</fullName>
    </submittedName>
</protein>
<dbReference type="EMBL" id="JAGMUU010000005">
    <property type="protein sequence ID" value="KAH7152098.1"/>
    <property type="molecule type" value="Genomic_DNA"/>
</dbReference>
<sequence>MAGRGLFNVPNMVKLLRDPDVHSIRVDVVSNYPSEWEMVEVIWSRYSPITQRVLPIVRVFLNKASVEMFAFMYKKVFEMLRMLSLLDVESEVEYLLLVKQLEGRPWKSCFEVIRMLMANTQIAEPGLRHWAAHKSHPVIGSGLNQACSEISPEDWNLFCSHALETLDGEPSQWSQQSNSPKSHIKKRVGHNISRHMLTSPRRADYDLNLLSTDRTYLQMGIQQGHSDTSSNYESGRGQKSEISLEIRQQRRGGSVIRDGITSRYGTPLSESHAGSGTPEIQIKKEPMSSQPSPIVTSTEKTRSQSPAQRFGESTPNLERKWQQDVKLDLLREATRLINEKASILEEEKNLVQKRKRLRQKEAEFEQKGKKLEEEGYLDPFGGADDRFFGSCDFYST</sequence>
<dbReference type="Proteomes" id="UP000717696">
    <property type="component" value="Unassembled WGS sequence"/>
</dbReference>
<accession>A0A9P9JCH8</accession>